<evidence type="ECO:0000313" key="1">
    <source>
        <dbReference type="EMBL" id="PKR83546.1"/>
    </source>
</evidence>
<dbReference type="OrthoDB" id="2888754at2"/>
<dbReference type="Pfam" id="PF26325">
    <property type="entry name" value="YhjD"/>
    <property type="match status" value="1"/>
</dbReference>
<evidence type="ECO:0000313" key="2">
    <source>
        <dbReference type="Proteomes" id="UP000233440"/>
    </source>
</evidence>
<reference evidence="1 2" key="1">
    <citation type="submission" date="2017-11" db="EMBL/GenBank/DDBJ databases">
        <title>Bacillus camelliae sp. nov., isolated from pu'er tea.</title>
        <authorList>
            <person name="Niu L."/>
        </authorList>
    </citation>
    <scope>NUCLEOTIDE SEQUENCE [LARGE SCALE GENOMIC DNA]</scope>
    <source>
        <strain evidence="1 2">7578-1</strain>
    </source>
</reference>
<dbReference type="InterPro" id="IPR058600">
    <property type="entry name" value="YhjD-like"/>
</dbReference>
<dbReference type="Proteomes" id="UP000233440">
    <property type="component" value="Unassembled WGS sequence"/>
</dbReference>
<comment type="caution">
    <text evidence="1">The sequence shown here is derived from an EMBL/GenBank/DDBJ whole genome shotgun (WGS) entry which is preliminary data.</text>
</comment>
<accession>A0A2N3LFZ8</accession>
<organism evidence="1 2">
    <name type="scientific">Heyndrickxia camelliae</name>
    <dbReference type="NCBI Taxonomy" id="1707093"/>
    <lineage>
        <taxon>Bacteria</taxon>
        <taxon>Bacillati</taxon>
        <taxon>Bacillota</taxon>
        <taxon>Bacilli</taxon>
        <taxon>Bacillales</taxon>
        <taxon>Bacillaceae</taxon>
        <taxon>Heyndrickxia</taxon>
    </lineage>
</organism>
<name>A0A2N3LFZ8_9BACI</name>
<dbReference type="EMBL" id="PIQO01000017">
    <property type="protein sequence ID" value="PKR83546.1"/>
    <property type="molecule type" value="Genomic_DNA"/>
</dbReference>
<proteinExistence type="predicted"/>
<protein>
    <submittedName>
        <fullName evidence="1">Uncharacterized protein</fullName>
    </submittedName>
</protein>
<sequence>MSWISEEILSSIDEKIMLDVEISVIQNKILKAENENKEGFKQYLEKILKSLLNQRIELVQFHKKNGVKISEPKRVSDMFIEYYYSVKYSGGYRDGYKRYWDKGIQFRLKQKMKGYFMGMQLSV</sequence>
<dbReference type="AlphaFoldDB" id="A0A2N3LFZ8"/>
<gene>
    <name evidence="1" type="ORF">CWO92_18445</name>
</gene>
<dbReference type="RefSeq" id="WP_101355686.1">
    <property type="nucleotide sequence ID" value="NZ_PIQO01000017.1"/>
</dbReference>
<keyword evidence="2" id="KW-1185">Reference proteome</keyword>